<name>A0ACC0P696_RHOML</name>
<gene>
    <name evidence="1" type="ORF">RHMOL_Rhmol04G0319500</name>
</gene>
<keyword evidence="2" id="KW-1185">Reference proteome</keyword>
<evidence type="ECO:0000313" key="2">
    <source>
        <dbReference type="Proteomes" id="UP001062846"/>
    </source>
</evidence>
<sequence>MESRSRQPRSVGRGSGSGSGSTTSSAPSQNQQPTVDGHQALQSLASLANQRNINSLSPGQLPPALGQIMESLQMGGQGAESADGNFDAASVMSQVLHTPALNGLLAGVSEQTGIGSPDALKNMLQQFTQNPAMRNTVNQLAQQFDSQDLGSMFSGLGRGQGGGIDLASMVQQMMPIVSQALGGGPTTSRPTSVFGPDPQSQCVERSSDRDEKPTDQESQIDLEEVVQRIEHPNPPGEIFRSMAESAANLFDNDSGDDLVNELCCDEGLASMDSTARSHSVQKIPSLLGLGFGVFKAKNLEIKMASVGVVDDDRSGGSFSRRLGLQKWKVQEKRAFYPKESGWGRRRTRSSKGKEKRIKDDAYYRPGIIKENLDTWKAEYHFVKVDKLAYKMFRHYITFEALVERKDAAPVYSQFQAIVFARPGEPKDDMEVILCRLKPNA</sequence>
<dbReference type="EMBL" id="CM046391">
    <property type="protein sequence ID" value="KAI8561198.1"/>
    <property type="molecule type" value="Genomic_DNA"/>
</dbReference>
<organism evidence="1 2">
    <name type="scientific">Rhododendron molle</name>
    <name type="common">Chinese azalea</name>
    <name type="synonym">Azalea mollis</name>
    <dbReference type="NCBI Taxonomy" id="49168"/>
    <lineage>
        <taxon>Eukaryota</taxon>
        <taxon>Viridiplantae</taxon>
        <taxon>Streptophyta</taxon>
        <taxon>Embryophyta</taxon>
        <taxon>Tracheophyta</taxon>
        <taxon>Spermatophyta</taxon>
        <taxon>Magnoliopsida</taxon>
        <taxon>eudicotyledons</taxon>
        <taxon>Gunneridae</taxon>
        <taxon>Pentapetalae</taxon>
        <taxon>asterids</taxon>
        <taxon>Ericales</taxon>
        <taxon>Ericaceae</taxon>
        <taxon>Ericoideae</taxon>
        <taxon>Rhodoreae</taxon>
        <taxon>Rhododendron</taxon>
    </lineage>
</organism>
<evidence type="ECO:0000313" key="1">
    <source>
        <dbReference type="EMBL" id="KAI8561198.1"/>
    </source>
</evidence>
<reference evidence="1" key="1">
    <citation type="submission" date="2022-02" db="EMBL/GenBank/DDBJ databases">
        <title>Plant Genome Project.</title>
        <authorList>
            <person name="Zhang R.-G."/>
        </authorList>
    </citation>
    <scope>NUCLEOTIDE SEQUENCE</scope>
    <source>
        <strain evidence="1">AT1</strain>
    </source>
</reference>
<accession>A0ACC0P696</accession>
<protein>
    <submittedName>
        <fullName evidence="1">Uncharacterized protein</fullName>
    </submittedName>
</protein>
<comment type="caution">
    <text evidence="1">The sequence shown here is derived from an EMBL/GenBank/DDBJ whole genome shotgun (WGS) entry which is preliminary data.</text>
</comment>
<proteinExistence type="predicted"/>
<dbReference type="Proteomes" id="UP001062846">
    <property type="component" value="Chromosome 4"/>
</dbReference>